<reference evidence="1 2" key="1">
    <citation type="journal article" date="2010" name="Nat. Commun.">
        <title>The complete sequence of the smallest known nuclear genome from the microsporidian Encephalitozoon intestinalis.</title>
        <authorList>
            <person name="Corradi N."/>
            <person name="Pombert J.-F."/>
            <person name="Farinelli L."/>
            <person name="Didier E.S."/>
            <person name="Keeling P.J."/>
        </authorList>
    </citation>
    <scope>NUCLEOTIDE SEQUENCE [LARGE SCALE GENOMIC DNA]</scope>
    <source>
        <strain evidence="1 2">ATCC 50506</strain>
    </source>
</reference>
<reference evidence="1 2" key="2">
    <citation type="journal article" date="2012" name="Proc. Natl. Acad. Sci. U.S.A.">
        <title>Gain and loss of multiple functionally related, horizontally transferred genes in the reduced genomes of two microsporidian parasites.</title>
        <authorList>
            <person name="Pombert J.-F."/>
            <person name="Selman M."/>
            <person name="Burki F."/>
            <person name="Bardell F.T."/>
            <person name="Farinelli L."/>
            <person name="Solter L.F."/>
            <person name="Whitman D.W."/>
            <person name="Weiss L.M."/>
            <person name="Corradi N."/>
            <person name="Keeling P.J."/>
        </authorList>
    </citation>
    <scope>NUCLEOTIDE SEQUENCE [LARGE SCALE GENOMIC DNA]</scope>
    <source>
        <strain evidence="1 2">ATCC 50506</strain>
    </source>
</reference>
<dbReference type="InterPro" id="IPR036322">
    <property type="entry name" value="WD40_repeat_dom_sf"/>
</dbReference>
<dbReference type="GO" id="GO:0030687">
    <property type="term" value="C:preribosome, large subunit precursor"/>
    <property type="evidence" value="ECO:0007669"/>
    <property type="project" value="TreeGrafter"/>
</dbReference>
<dbReference type="PANTHER" id="PTHR17605">
    <property type="entry name" value="RIBOSOME BIOGENESIS PROTEIN BOP1 BLOCK OF PROLIFERATION 1 PROTEIN"/>
    <property type="match status" value="1"/>
</dbReference>
<protein>
    <recommendedName>
        <fullName evidence="3">WD40 domain-containing protein</fullName>
    </recommendedName>
</protein>
<dbReference type="RefSeq" id="XP_003072460.1">
    <property type="nucleotide sequence ID" value="XM_003072414.1"/>
</dbReference>
<name>E0S5W5_ENCIT</name>
<evidence type="ECO:0008006" key="3">
    <source>
        <dbReference type="Google" id="ProtNLM"/>
    </source>
</evidence>
<proteinExistence type="predicted"/>
<dbReference type="PANTHER" id="PTHR17605:SF0">
    <property type="entry name" value="RIBOSOME BIOGENESIS PROTEIN BOP1"/>
    <property type="match status" value="1"/>
</dbReference>
<dbReference type="KEGG" id="ein:Eint_021030"/>
<dbReference type="SUPFAM" id="SSF50978">
    <property type="entry name" value="WD40 repeat-like"/>
    <property type="match status" value="1"/>
</dbReference>
<dbReference type="GO" id="GO:0070545">
    <property type="term" value="C:PeBoW complex"/>
    <property type="evidence" value="ECO:0007669"/>
    <property type="project" value="TreeGrafter"/>
</dbReference>
<dbReference type="InterPro" id="IPR028598">
    <property type="entry name" value="BOP1/Erb1"/>
</dbReference>
<dbReference type="HOGENOM" id="CLU_049639_0_0_1"/>
<dbReference type="OrthoDB" id="5571054at2759"/>
<dbReference type="InterPro" id="IPR015943">
    <property type="entry name" value="WD40/YVTN_repeat-like_dom_sf"/>
</dbReference>
<gene>
    <name evidence="1" type="ORF">Eint_021030</name>
</gene>
<dbReference type="GeneID" id="9698670"/>
<sequence>MDRIERFLGRRPVKGRRKVQSQGKEFLITKEDVKLIRSYKKNICMDPDVDLYRPLNLSFSRKTMNEGMETRKKVVVPRAGGRPKKKERSIRKEVKKRDKNEIVDIWEEEGLEELNSYEQDMVVKVGDAYTGAVEALRYGREDLEGSLRRIYLRLYEPRDGKNYRLRDLIKELPKTETLRPFPEEIGLSFKFSKAIRVGISQDFKKFGVGEGRKLGIYEFKNFVKLRHILFDSEIRKIMFARNGSICTLLADNTICVVDDIYGGDAESSKESFISKEFPAWSRKEAEEGAERNAFVCTVINPEGKINDIEAHEDGKHIIAVCGKKIMVYNLKERIGREVLRVRGATPLKAKFHRSLSTMIVSTTNSLIIYDLVSKEIVREAKEFSFVLDFFSVEESKVAVVNNTNKIILYDWLKNNVQRTMLQEDVGMEVVQHGRLNLMCVAYPTEMVVFYNDVTNDLVVPVKRIPGRYRDISFHPHLPWLYGVGGNRLDVFT</sequence>
<dbReference type="VEuPathDB" id="MicrosporidiaDB:Eint_021030"/>
<organism evidence="1 2">
    <name type="scientific">Encephalitozoon intestinalis (strain ATCC 50506)</name>
    <name type="common">Microsporidian parasite</name>
    <name type="synonym">Septata intestinalis</name>
    <dbReference type="NCBI Taxonomy" id="876142"/>
    <lineage>
        <taxon>Eukaryota</taxon>
        <taxon>Fungi</taxon>
        <taxon>Fungi incertae sedis</taxon>
        <taxon>Microsporidia</taxon>
        <taxon>Unikaryonidae</taxon>
        <taxon>Encephalitozoon</taxon>
    </lineage>
</organism>
<keyword evidence="2" id="KW-1185">Reference proteome</keyword>
<dbReference type="Gene3D" id="2.130.10.10">
    <property type="entry name" value="YVTN repeat-like/Quinoprotein amine dehydrogenase"/>
    <property type="match status" value="1"/>
</dbReference>
<dbReference type="GO" id="GO:0000463">
    <property type="term" value="P:maturation of LSU-rRNA from tricistronic rRNA transcript (SSU-rRNA, 5.8S rRNA, LSU-rRNA)"/>
    <property type="evidence" value="ECO:0007669"/>
    <property type="project" value="TreeGrafter"/>
</dbReference>
<dbReference type="AlphaFoldDB" id="E0S5W5"/>
<dbReference type="Proteomes" id="UP000002313">
    <property type="component" value="Chromosome II"/>
</dbReference>
<accession>E0S5W5</accession>
<evidence type="ECO:0000313" key="1">
    <source>
        <dbReference type="EMBL" id="ADM11100.1"/>
    </source>
</evidence>
<dbReference type="GO" id="GO:0043021">
    <property type="term" value="F:ribonucleoprotein complex binding"/>
    <property type="evidence" value="ECO:0007669"/>
    <property type="project" value="TreeGrafter"/>
</dbReference>
<dbReference type="EMBL" id="CP001943">
    <property type="protein sequence ID" value="ADM11100.1"/>
    <property type="molecule type" value="Genomic_DNA"/>
</dbReference>
<evidence type="ECO:0000313" key="2">
    <source>
        <dbReference type="Proteomes" id="UP000002313"/>
    </source>
</evidence>